<dbReference type="OrthoDB" id="10428154at2759"/>
<accession>A0A6A4HHW6</accession>
<dbReference type="AlphaFoldDB" id="A0A6A4HHW6"/>
<reference evidence="2" key="1">
    <citation type="journal article" date="2019" name="Environ. Microbiol.">
        <title>Fungal ecological strategies reflected in gene transcription - a case study of two litter decomposers.</title>
        <authorList>
            <person name="Barbi F."/>
            <person name="Kohler A."/>
            <person name="Barry K."/>
            <person name="Baskaran P."/>
            <person name="Daum C."/>
            <person name="Fauchery L."/>
            <person name="Ihrmark K."/>
            <person name="Kuo A."/>
            <person name="LaButti K."/>
            <person name="Lipzen A."/>
            <person name="Morin E."/>
            <person name="Grigoriev I.V."/>
            <person name="Henrissat B."/>
            <person name="Lindahl B."/>
            <person name="Martin F."/>
        </authorList>
    </citation>
    <scope>NUCLEOTIDE SEQUENCE</scope>
    <source>
        <strain evidence="2">JB14</strain>
    </source>
</reference>
<organism evidence="2 3">
    <name type="scientific">Gymnopus androsaceus JB14</name>
    <dbReference type="NCBI Taxonomy" id="1447944"/>
    <lineage>
        <taxon>Eukaryota</taxon>
        <taxon>Fungi</taxon>
        <taxon>Dikarya</taxon>
        <taxon>Basidiomycota</taxon>
        <taxon>Agaricomycotina</taxon>
        <taxon>Agaricomycetes</taxon>
        <taxon>Agaricomycetidae</taxon>
        <taxon>Agaricales</taxon>
        <taxon>Marasmiineae</taxon>
        <taxon>Omphalotaceae</taxon>
        <taxon>Gymnopus</taxon>
    </lineage>
</organism>
<feature type="compositionally biased region" description="Acidic residues" evidence="1">
    <location>
        <begin position="84"/>
        <end position="96"/>
    </location>
</feature>
<name>A0A6A4HHW6_9AGAR</name>
<dbReference type="EMBL" id="ML769484">
    <property type="protein sequence ID" value="KAE9398362.1"/>
    <property type="molecule type" value="Genomic_DNA"/>
</dbReference>
<sequence length="255" mass="29350">MNSLPMQGTFVVLSLDPDATIQKYDPIFRMDSSRTKTVQTKKYVAYVGQRILENTYPFYFVYQRPERFDNATKDLEETSSNCESESESESGEDDPSDPPTDLTIPDPVPIVPSSYKPFPWSNWAINGVCMAYARCANVKVWGEPQYVIKSQATLDRIQRRCQREREEWKDKPRYGALPPKIVGTKGRDISQFFARLEFASLEVKETGKRLRPLTEREIKGVEVCVPVVRVSFDLSLAYGQLNKIEDYYEELRALC</sequence>
<protein>
    <submittedName>
        <fullName evidence="2">Uncharacterized protein</fullName>
    </submittedName>
</protein>
<evidence type="ECO:0000313" key="2">
    <source>
        <dbReference type="EMBL" id="KAE9398362.1"/>
    </source>
</evidence>
<feature type="region of interest" description="Disordered" evidence="1">
    <location>
        <begin position="74"/>
        <end position="107"/>
    </location>
</feature>
<dbReference type="Proteomes" id="UP000799118">
    <property type="component" value="Unassembled WGS sequence"/>
</dbReference>
<evidence type="ECO:0000313" key="3">
    <source>
        <dbReference type="Proteomes" id="UP000799118"/>
    </source>
</evidence>
<evidence type="ECO:0000256" key="1">
    <source>
        <dbReference type="SAM" id="MobiDB-lite"/>
    </source>
</evidence>
<gene>
    <name evidence="2" type="ORF">BT96DRAFT_920899</name>
</gene>
<proteinExistence type="predicted"/>
<keyword evidence="3" id="KW-1185">Reference proteome</keyword>